<evidence type="ECO:0000313" key="3">
    <source>
        <dbReference type="EMBL" id="CRK45059.1"/>
    </source>
</evidence>
<feature type="region of interest" description="Disordered" evidence="2">
    <location>
        <begin position="556"/>
        <end position="583"/>
    </location>
</feature>
<name>A0A0G4NF96_VERLO</name>
<dbReference type="EMBL" id="CVQI01034495">
    <property type="protein sequence ID" value="CRK45059.1"/>
    <property type="molecule type" value="Genomic_DNA"/>
</dbReference>
<dbReference type="PANTHER" id="PTHR28064:SF1">
    <property type="entry name" value="INNER KINETOCHORE SUBUNIT NKP2"/>
    <property type="match status" value="1"/>
</dbReference>
<dbReference type="InterPro" id="IPR017956">
    <property type="entry name" value="AT_hook_DNA-bd_motif"/>
</dbReference>
<accession>A0A0G4NF96</accession>
<protein>
    <submittedName>
        <fullName evidence="3">Uncharacterized protein</fullName>
    </submittedName>
</protein>
<feature type="region of interest" description="Disordered" evidence="2">
    <location>
        <begin position="186"/>
        <end position="479"/>
    </location>
</feature>
<feature type="compositionally biased region" description="Low complexity" evidence="2">
    <location>
        <begin position="560"/>
        <end position="576"/>
    </location>
</feature>
<evidence type="ECO:0000256" key="2">
    <source>
        <dbReference type="SAM" id="MobiDB-lite"/>
    </source>
</evidence>
<dbReference type="GO" id="GO:0031511">
    <property type="term" value="C:Mis6-Sim4 complex"/>
    <property type="evidence" value="ECO:0007669"/>
    <property type="project" value="TreeGrafter"/>
</dbReference>
<dbReference type="InterPro" id="IPR018565">
    <property type="entry name" value="Nkp2/Cnl2"/>
</dbReference>
<feature type="compositionally biased region" description="Polar residues" evidence="2">
    <location>
        <begin position="265"/>
        <end position="276"/>
    </location>
</feature>
<dbReference type="Pfam" id="PF09447">
    <property type="entry name" value="Cnl2_NKP2"/>
    <property type="match status" value="1"/>
</dbReference>
<feature type="coiled-coil region" evidence="1">
    <location>
        <begin position="117"/>
        <end position="147"/>
    </location>
</feature>
<dbReference type="AlphaFoldDB" id="A0A0G4NF96"/>
<dbReference type="GO" id="GO:0003677">
    <property type="term" value="F:DNA binding"/>
    <property type="evidence" value="ECO:0007669"/>
    <property type="project" value="InterPro"/>
</dbReference>
<dbReference type="PANTHER" id="PTHR28064">
    <property type="entry name" value="INNER KINETOCHORE SUBUNIT NKP2"/>
    <property type="match status" value="1"/>
</dbReference>
<keyword evidence="1" id="KW-0175">Coiled coil</keyword>
<reference evidence="4" key="1">
    <citation type="submission" date="2015-05" db="EMBL/GenBank/DDBJ databases">
        <authorList>
            <person name="Fogelqvist Johan"/>
        </authorList>
    </citation>
    <scope>NUCLEOTIDE SEQUENCE [LARGE SCALE GENOMIC DNA]</scope>
</reference>
<feature type="compositionally biased region" description="Pro residues" evidence="2">
    <location>
        <begin position="406"/>
        <end position="415"/>
    </location>
</feature>
<proteinExistence type="predicted"/>
<evidence type="ECO:0000256" key="1">
    <source>
        <dbReference type="SAM" id="Coils"/>
    </source>
</evidence>
<gene>
    <name evidence="3" type="ORF">BN1723_006429</name>
</gene>
<dbReference type="InterPro" id="IPR025212">
    <property type="entry name" value="CAD_CENP-Q"/>
</dbReference>
<dbReference type="GO" id="GO:0007059">
    <property type="term" value="P:chromosome segregation"/>
    <property type="evidence" value="ECO:0007669"/>
    <property type="project" value="TreeGrafter"/>
</dbReference>
<dbReference type="Pfam" id="PF13094">
    <property type="entry name" value="CENP-Q"/>
    <property type="match status" value="1"/>
</dbReference>
<evidence type="ECO:0000313" key="4">
    <source>
        <dbReference type="Proteomes" id="UP000045706"/>
    </source>
</evidence>
<sequence length="747" mass="82435">MAPTESSILANYLTVTAKLPTILSFDQFTALFPRSQQSNPQIRSLYRDLQHQRNAVVDAVTENIAVEEKRGRAMRREAARIKREAAQEQPDVEMEIERALFGPINGRDPKHTLETVIPELDSAVTDLEAEIQKLEAEEAALAESIQQTVGSLSDLRYGRLSNPQLPDEPEFWVLLKMPPKAASRGRKRAALVASDASQPEPPALPQDVNEELSFEGQVQSTPKPRGRPSRNKPFAQSVPTPEPQSALIPEPHTRHRGRPTRGKNQETNTGNQTSQDDGPAAATVTASKANVTAEPSDGSRKTINDETHKTDQQARKRKRRRPSLAETAAETQPQQEDEPSEPRRTQKRKRGRQPAEENEQAQGEPSEARTRQPPPSTTADASAIETDPPAKKSRGRPRRSDVSLPFDPPPPSQPKPKPRRRPRTSNISTAEPPQSPKPKNKSKAPRPSTDVPTAEPATKKRRVIADSITDAPAPPKPSARYRYIGTKPASIPRSKIEATWIPLPAPSIAIITSLLHLAERPVLQRLAANTKRRDHAAFALRTVSHNLARKLARRFPFPPAASGAPGRTRAAGPAAARDADPRDEELDYERCIDAVKALERTQTGLLHGNALLRAEVAREEAALEKEYAELEALETNARSEIRRLREDARKAHPLVPDERGKPAVVEPRPADRTLHVADAPLRGLFQDLDVPGLEGIGPRLGSHMESLRANLQPVEHVVPEIARSRAVLRDVLAQHLESQQFQQVLLG</sequence>
<dbReference type="PRINTS" id="PR00929">
    <property type="entry name" value="ATHOOK"/>
</dbReference>
<feature type="compositionally biased region" description="Basic and acidic residues" evidence="2">
    <location>
        <begin position="297"/>
        <end position="314"/>
    </location>
</feature>
<organism evidence="3 4">
    <name type="scientific">Verticillium longisporum</name>
    <name type="common">Verticillium dahliae var. longisporum</name>
    <dbReference type="NCBI Taxonomy" id="100787"/>
    <lineage>
        <taxon>Eukaryota</taxon>
        <taxon>Fungi</taxon>
        <taxon>Dikarya</taxon>
        <taxon>Ascomycota</taxon>
        <taxon>Pezizomycotina</taxon>
        <taxon>Sordariomycetes</taxon>
        <taxon>Hypocreomycetidae</taxon>
        <taxon>Glomerellales</taxon>
        <taxon>Plectosphaerellaceae</taxon>
        <taxon>Verticillium</taxon>
    </lineage>
</organism>
<feature type="coiled-coil region" evidence="1">
    <location>
        <begin position="609"/>
        <end position="647"/>
    </location>
</feature>
<dbReference type="Proteomes" id="UP000045706">
    <property type="component" value="Unassembled WGS sequence"/>
</dbReference>